<dbReference type="EMBL" id="BGPR01000179">
    <property type="protein sequence ID" value="GBM02319.1"/>
    <property type="molecule type" value="Genomic_DNA"/>
</dbReference>
<sequence length="106" mass="11995">MIDEDSFISVTFRIDDEEVIEVVSGRDDDEEETESEGSQESFEEGVLKQYDRYLGTDLLISNCGQMTKTTSELEPPLQTSVPYQLGDNWPLCMIQRAARPSHDLSS</sequence>
<evidence type="ECO:0000313" key="3">
    <source>
        <dbReference type="Proteomes" id="UP000499080"/>
    </source>
</evidence>
<evidence type="ECO:0000256" key="1">
    <source>
        <dbReference type="SAM" id="MobiDB-lite"/>
    </source>
</evidence>
<gene>
    <name evidence="2" type="ORF">AVEN_138443_1</name>
</gene>
<evidence type="ECO:0000313" key="2">
    <source>
        <dbReference type="EMBL" id="GBM02319.1"/>
    </source>
</evidence>
<dbReference type="AlphaFoldDB" id="A0A4Y2CDK1"/>
<name>A0A4Y2CDK1_ARAVE</name>
<keyword evidence="3" id="KW-1185">Reference proteome</keyword>
<dbReference type="Proteomes" id="UP000499080">
    <property type="component" value="Unassembled WGS sequence"/>
</dbReference>
<feature type="region of interest" description="Disordered" evidence="1">
    <location>
        <begin position="21"/>
        <end position="45"/>
    </location>
</feature>
<reference evidence="2 3" key="1">
    <citation type="journal article" date="2019" name="Sci. Rep.">
        <title>Orb-weaving spider Araneus ventricosus genome elucidates the spidroin gene catalogue.</title>
        <authorList>
            <person name="Kono N."/>
            <person name="Nakamura H."/>
            <person name="Ohtoshi R."/>
            <person name="Moran D.A.P."/>
            <person name="Shinohara A."/>
            <person name="Yoshida Y."/>
            <person name="Fujiwara M."/>
            <person name="Mori M."/>
            <person name="Tomita M."/>
            <person name="Arakawa K."/>
        </authorList>
    </citation>
    <scope>NUCLEOTIDE SEQUENCE [LARGE SCALE GENOMIC DNA]</scope>
</reference>
<organism evidence="2 3">
    <name type="scientific">Araneus ventricosus</name>
    <name type="common">Orbweaver spider</name>
    <name type="synonym">Epeira ventricosa</name>
    <dbReference type="NCBI Taxonomy" id="182803"/>
    <lineage>
        <taxon>Eukaryota</taxon>
        <taxon>Metazoa</taxon>
        <taxon>Ecdysozoa</taxon>
        <taxon>Arthropoda</taxon>
        <taxon>Chelicerata</taxon>
        <taxon>Arachnida</taxon>
        <taxon>Araneae</taxon>
        <taxon>Araneomorphae</taxon>
        <taxon>Entelegynae</taxon>
        <taxon>Araneoidea</taxon>
        <taxon>Araneidae</taxon>
        <taxon>Araneus</taxon>
    </lineage>
</organism>
<feature type="compositionally biased region" description="Acidic residues" evidence="1">
    <location>
        <begin position="27"/>
        <end position="43"/>
    </location>
</feature>
<protein>
    <submittedName>
        <fullName evidence="2">Uncharacterized protein</fullName>
    </submittedName>
</protein>
<proteinExistence type="predicted"/>
<accession>A0A4Y2CDK1</accession>
<comment type="caution">
    <text evidence="2">The sequence shown here is derived from an EMBL/GenBank/DDBJ whole genome shotgun (WGS) entry which is preliminary data.</text>
</comment>